<protein>
    <recommendedName>
        <fullName evidence="3">STE24 endopeptidase</fullName>
    </recommendedName>
</protein>
<proteinExistence type="predicted"/>
<reference evidence="1" key="1">
    <citation type="journal article" date="2020" name="Stud. Mycol.">
        <title>101 Dothideomycetes genomes: a test case for predicting lifestyles and emergence of pathogens.</title>
        <authorList>
            <person name="Haridas S."/>
            <person name="Albert R."/>
            <person name="Binder M."/>
            <person name="Bloem J."/>
            <person name="Labutti K."/>
            <person name="Salamov A."/>
            <person name="Andreopoulos B."/>
            <person name="Baker S."/>
            <person name="Barry K."/>
            <person name="Bills G."/>
            <person name="Bluhm B."/>
            <person name="Cannon C."/>
            <person name="Castanera R."/>
            <person name="Culley D."/>
            <person name="Daum C."/>
            <person name="Ezra D."/>
            <person name="Gonzalez J."/>
            <person name="Henrissat B."/>
            <person name="Kuo A."/>
            <person name="Liang C."/>
            <person name="Lipzen A."/>
            <person name="Lutzoni F."/>
            <person name="Magnuson J."/>
            <person name="Mondo S."/>
            <person name="Nolan M."/>
            <person name="Ohm R."/>
            <person name="Pangilinan J."/>
            <person name="Park H.-J."/>
            <person name="Ramirez L."/>
            <person name="Alfaro M."/>
            <person name="Sun H."/>
            <person name="Tritt A."/>
            <person name="Yoshinaga Y."/>
            <person name="Zwiers L.-H."/>
            <person name="Turgeon B."/>
            <person name="Goodwin S."/>
            <person name="Spatafora J."/>
            <person name="Crous P."/>
            <person name="Grigoriev I."/>
        </authorList>
    </citation>
    <scope>NUCLEOTIDE SEQUENCE</scope>
    <source>
        <strain evidence="1">CBS 116435</strain>
    </source>
</reference>
<dbReference type="AlphaFoldDB" id="A0A9P4QE75"/>
<accession>A0A9P4QE75</accession>
<dbReference type="EMBL" id="MU003767">
    <property type="protein sequence ID" value="KAF2725628.1"/>
    <property type="molecule type" value="Genomic_DNA"/>
</dbReference>
<organism evidence="1 2">
    <name type="scientific">Polychaeton citri CBS 116435</name>
    <dbReference type="NCBI Taxonomy" id="1314669"/>
    <lineage>
        <taxon>Eukaryota</taxon>
        <taxon>Fungi</taxon>
        <taxon>Dikarya</taxon>
        <taxon>Ascomycota</taxon>
        <taxon>Pezizomycotina</taxon>
        <taxon>Dothideomycetes</taxon>
        <taxon>Dothideomycetidae</taxon>
        <taxon>Capnodiales</taxon>
        <taxon>Capnodiaceae</taxon>
        <taxon>Polychaeton</taxon>
    </lineage>
</organism>
<gene>
    <name evidence="1" type="ORF">K431DRAFT_336130</name>
</gene>
<dbReference type="Proteomes" id="UP000799441">
    <property type="component" value="Unassembled WGS sequence"/>
</dbReference>
<keyword evidence="2" id="KW-1185">Reference proteome</keyword>
<evidence type="ECO:0000313" key="2">
    <source>
        <dbReference type="Proteomes" id="UP000799441"/>
    </source>
</evidence>
<comment type="caution">
    <text evidence="1">The sequence shown here is derived from an EMBL/GenBank/DDBJ whole genome shotgun (WGS) entry which is preliminary data.</text>
</comment>
<evidence type="ECO:0000313" key="1">
    <source>
        <dbReference type="EMBL" id="KAF2725628.1"/>
    </source>
</evidence>
<dbReference type="OrthoDB" id="5341873at2759"/>
<evidence type="ECO:0008006" key="3">
    <source>
        <dbReference type="Google" id="ProtNLM"/>
    </source>
</evidence>
<name>A0A9P4QE75_9PEZI</name>
<sequence length="88" mass="10062">MPTPIDRAMNSRNFFLGFAGIVTAAAAWSIWGQGDMFPKEADPKGDPQEWTDDELLRWLRNRNLYPTGKETRDELLARVEANLRAPRT</sequence>